<evidence type="ECO:0000313" key="1">
    <source>
        <dbReference type="EMBL" id="GHF50079.1"/>
    </source>
</evidence>
<gene>
    <name evidence="1" type="ORF">GCM10017566_23960</name>
</gene>
<dbReference type="AlphaFoldDB" id="A0A8H9IZ82"/>
<organism evidence="1 2">
    <name type="scientific">Amycolatopsis bartoniae</name>
    <dbReference type="NCBI Taxonomy" id="941986"/>
    <lineage>
        <taxon>Bacteria</taxon>
        <taxon>Bacillati</taxon>
        <taxon>Actinomycetota</taxon>
        <taxon>Actinomycetes</taxon>
        <taxon>Pseudonocardiales</taxon>
        <taxon>Pseudonocardiaceae</taxon>
        <taxon>Amycolatopsis</taxon>
    </lineage>
</organism>
<reference evidence="1" key="2">
    <citation type="submission" date="2020-09" db="EMBL/GenBank/DDBJ databases">
        <authorList>
            <person name="Sun Q."/>
            <person name="Zhou Y."/>
        </authorList>
    </citation>
    <scope>NUCLEOTIDE SEQUENCE</scope>
    <source>
        <strain evidence="1">CGMCC 4.7679</strain>
    </source>
</reference>
<dbReference type="Proteomes" id="UP000658656">
    <property type="component" value="Unassembled WGS sequence"/>
</dbReference>
<sequence length="152" mass="16410">MLMSLAGRWQFELVSYDDDATPYPLLLLEPGGPDEHRCLVAVLARAGLAPLNPWEWRHGLWPLAAGCRVLAAADGTGLIVAAAGHHLRVGTGPLAMPEDWIATTAERRQTLLILLPPRAAGEPRTLVTDIPDLDELAQRHRYLIGLAAAGTD</sequence>
<protein>
    <submittedName>
        <fullName evidence="1">Uncharacterized protein</fullName>
    </submittedName>
</protein>
<dbReference type="OrthoDB" id="3626095at2"/>
<reference evidence="1" key="1">
    <citation type="journal article" date="2014" name="Int. J. Syst. Evol. Microbiol.">
        <title>Complete genome sequence of Corynebacterium casei LMG S-19264T (=DSM 44701T), isolated from a smear-ripened cheese.</title>
        <authorList>
            <consortium name="US DOE Joint Genome Institute (JGI-PGF)"/>
            <person name="Walter F."/>
            <person name="Albersmeier A."/>
            <person name="Kalinowski J."/>
            <person name="Ruckert C."/>
        </authorList>
    </citation>
    <scope>NUCLEOTIDE SEQUENCE</scope>
    <source>
        <strain evidence="1">CGMCC 4.7679</strain>
    </source>
</reference>
<dbReference type="EMBL" id="BNAV01000003">
    <property type="protein sequence ID" value="GHF50079.1"/>
    <property type="molecule type" value="Genomic_DNA"/>
</dbReference>
<proteinExistence type="predicted"/>
<keyword evidence="2" id="KW-1185">Reference proteome</keyword>
<comment type="caution">
    <text evidence="1">The sequence shown here is derived from an EMBL/GenBank/DDBJ whole genome shotgun (WGS) entry which is preliminary data.</text>
</comment>
<name>A0A8H9IZ82_9PSEU</name>
<dbReference type="RefSeq" id="WP_145934190.1">
    <property type="nucleotide sequence ID" value="NZ_BNAV01000003.1"/>
</dbReference>
<accession>A0A8H9IZ82</accession>
<evidence type="ECO:0000313" key="2">
    <source>
        <dbReference type="Proteomes" id="UP000658656"/>
    </source>
</evidence>